<keyword evidence="3" id="KW-1185">Reference proteome</keyword>
<organism evidence="2 3">
    <name type="scientific">Acanthoscelides obtectus</name>
    <name type="common">Bean weevil</name>
    <name type="synonym">Bruchus obtectus</name>
    <dbReference type="NCBI Taxonomy" id="200917"/>
    <lineage>
        <taxon>Eukaryota</taxon>
        <taxon>Metazoa</taxon>
        <taxon>Ecdysozoa</taxon>
        <taxon>Arthropoda</taxon>
        <taxon>Hexapoda</taxon>
        <taxon>Insecta</taxon>
        <taxon>Pterygota</taxon>
        <taxon>Neoptera</taxon>
        <taxon>Endopterygota</taxon>
        <taxon>Coleoptera</taxon>
        <taxon>Polyphaga</taxon>
        <taxon>Cucujiformia</taxon>
        <taxon>Chrysomeloidea</taxon>
        <taxon>Chrysomelidae</taxon>
        <taxon>Bruchinae</taxon>
        <taxon>Bruchini</taxon>
        <taxon>Acanthoscelides</taxon>
    </lineage>
</organism>
<comment type="caution">
    <text evidence="2">The sequence shown here is derived from an EMBL/GenBank/DDBJ whole genome shotgun (WGS) entry which is preliminary data.</text>
</comment>
<name>A0A9P0P2R2_ACAOB</name>
<dbReference type="Proteomes" id="UP001152888">
    <property type="component" value="Unassembled WGS sequence"/>
</dbReference>
<dbReference type="GO" id="GO:0005829">
    <property type="term" value="C:cytosol"/>
    <property type="evidence" value="ECO:0007669"/>
    <property type="project" value="TreeGrafter"/>
</dbReference>
<dbReference type="OrthoDB" id="6614653at2759"/>
<evidence type="ECO:0000313" key="2">
    <source>
        <dbReference type="EMBL" id="CAH1968686.1"/>
    </source>
</evidence>
<dbReference type="InterPro" id="IPR051954">
    <property type="entry name" value="tRNA_methyltransferase_THADA"/>
</dbReference>
<dbReference type="Pfam" id="PF10350">
    <property type="entry name" value="DUF2428"/>
    <property type="match status" value="1"/>
</dbReference>
<dbReference type="PANTHER" id="PTHR14387">
    <property type="entry name" value="THADA/DEATH RECEPTOR INTERACTING PROTEIN"/>
    <property type="match status" value="1"/>
</dbReference>
<dbReference type="PANTHER" id="PTHR14387:SF0">
    <property type="entry name" value="DUF2428 DOMAIN-CONTAINING PROTEIN"/>
    <property type="match status" value="1"/>
</dbReference>
<dbReference type="GO" id="GO:0030488">
    <property type="term" value="P:tRNA methylation"/>
    <property type="evidence" value="ECO:0007669"/>
    <property type="project" value="TreeGrafter"/>
</dbReference>
<dbReference type="InterPro" id="IPR019442">
    <property type="entry name" value="THADA/TRM732_DUF2428"/>
</dbReference>
<sequence length="1297" mass="150803">MKQILDSFLSCVVWSSENQANLLAFIAGLPPNCVTHDDIEDIGEILAKMFSVIDRSERENVFNQTFLKSDITVATHKIILSKPRFFTVLLVNSLRHQHPLFSRKNKTSEHSDFFCKVVTHSLKNIKLLEQSSIYLLRTLNLILSKNSYILSPELSMGIIKSMHWVTVSPLPGFKQYAHSITKICLNFLTNDQKEIFCDHNIIPVRGIETYNLMNLFSEEYLEKSMDEVINSILSSFKTNIENKDGSILYERLLIFSFEIWRLKIWPLFLPYFRNIDQEGEFYQSLLKYWIPISVNVYKQDFYLFVRNEAIDSILKGHILLETRKKGLVNVDVTKDIWKLFHNLETTNICIRILSIYHKKSLHPSNFEIKLVLEFLRSNIETALGDEDVKSLNMFFSQFILYAHTDLPASEGKFEFYRDTIDLFYQFCCHSLETDHFEVGLQVAQIILNILSGSYKKLLLIYKLERKYYYEEGENALFQRLKGKFLKFTSLKFQNKLKQCLLMKGGTSKCLTNLILSHYPQVCFLDIATFRKILSESAKISSLKNIEKISNLSRISLNDRNPSNIAFVNKTVDIVLEDMNDFETTSTYSNVLLLTVINVATQNLFIIDSLPVLIEKCFDYMLFQINQNASSKMAYQSLKTYEAFINTIVNITIQKLDSLWPNLNRNFVIDALMKIIGISNMKKPVTISAIALKHLFVKMEECDIMYKMLLSDEVLRCISDVPTRSDLKIRRYPEYRLVLHALCMSDNNPSRLFLKWIIQDLIQIIKNDESSDIAVSRSIHSIEILVSENTLHSHTLFYMEEIIILCIELFKNESWIIRNADLQLAKALIDRFFGVSLNTCNRPKTIEDLFVLFPNLPSYFFKILSMEILDERASMAFQFFLESQIKTSLWTHVTGECLSYFRVLFIDIIKNYPNHFGKLAVKSLVALTMNDDIPNVVLDICSYIKSNFINMRSNIISNVIFLVKELHEKYAKGSMNSTSTEVYLHGLSEFLRKHNSCVFDFMLLKVNTSSVVMNKIKSFNDNDFQNRIWLNNYIPLLVNSKYYLQYLDDILSFNLPVCQKVKVLSMLVSKFERGCLKPADMPVVFKIIVQNCISEDDKYLLLCYYKVASLIISSIQVDVNIDNELFPSKFNSLYKAHVFVLYQSISKASILKTFQLDSIVKLYSTHVGMTDDIDSDIAYSLKYFPEDISADLKYILYKIVFCYSLQQTTYLEIYNFITEKTKKRYYSILPALECLLSQSFITKTLGVYSDIFYCNINRYVKEMCKNSGEQNGFYEIQIDFVVPIDFLAKLLKIKDLYS</sequence>
<evidence type="ECO:0000313" key="3">
    <source>
        <dbReference type="Proteomes" id="UP001152888"/>
    </source>
</evidence>
<accession>A0A9P0P2R2</accession>
<gene>
    <name evidence="2" type="ORF">ACAOBT_LOCUS8002</name>
</gene>
<protein>
    <recommendedName>
        <fullName evidence="1">DUF2428 domain-containing protein</fullName>
    </recommendedName>
</protein>
<proteinExistence type="predicted"/>
<dbReference type="EMBL" id="CAKOFQ010006755">
    <property type="protein sequence ID" value="CAH1968686.1"/>
    <property type="molecule type" value="Genomic_DNA"/>
</dbReference>
<evidence type="ECO:0000259" key="1">
    <source>
        <dbReference type="Pfam" id="PF10350"/>
    </source>
</evidence>
<feature type="domain" description="DUF2428" evidence="1">
    <location>
        <begin position="712"/>
        <end position="814"/>
    </location>
</feature>
<reference evidence="2" key="1">
    <citation type="submission" date="2022-03" db="EMBL/GenBank/DDBJ databases">
        <authorList>
            <person name="Sayadi A."/>
        </authorList>
    </citation>
    <scope>NUCLEOTIDE SEQUENCE</scope>
</reference>